<name>A0A4Y9TMH1_PSEFL</name>
<accession>A0A4Y9TMH1</accession>
<dbReference type="InterPro" id="IPR047187">
    <property type="entry name" value="SF1_C_Upf1"/>
</dbReference>
<feature type="compositionally biased region" description="Polar residues" evidence="1">
    <location>
        <begin position="551"/>
        <end position="569"/>
    </location>
</feature>
<dbReference type="Pfam" id="PF13086">
    <property type="entry name" value="AAA_11"/>
    <property type="match status" value="2"/>
</dbReference>
<feature type="domain" description="AAA+ ATPase" evidence="2">
    <location>
        <begin position="218"/>
        <end position="420"/>
    </location>
</feature>
<protein>
    <submittedName>
        <fullName evidence="3">Heavy metal resistance protein CzcA</fullName>
    </submittedName>
</protein>
<dbReference type="Proteomes" id="UP000297322">
    <property type="component" value="Unassembled WGS sequence"/>
</dbReference>
<dbReference type="PANTHER" id="PTHR10887">
    <property type="entry name" value="DNA2/NAM7 HELICASE FAMILY"/>
    <property type="match status" value="1"/>
</dbReference>
<gene>
    <name evidence="3" type="ORF">E4T65_06945</name>
</gene>
<dbReference type="EMBL" id="SPVI01000003">
    <property type="protein sequence ID" value="TFW44232.1"/>
    <property type="molecule type" value="Genomic_DNA"/>
</dbReference>
<reference evidence="3 4" key="1">
    <citation type="submission" date="2019-03" db="EMBL/GenBank/DDBJ databases">
        <title>Biocontrol and xenobiotic degradation properties of endophytic Pseudomonas fluorescens strain BRZ63.</title>
        <authorList>
            <person name="Chlebek D.A."/>
            <person name="Pinski A."/>
            <person name="Zur J.P."/>
            <person name="Michalska J."/>
            <person name="Hupert-Kocurek K.T."/>
        </authorList>
    </citation>
    <scope>NUCLEOTIDE SEQUENCE [LARGE SCALE GENOMIC DNA]</scope>
    <source>
        <strain evidence="3 4">BRZ63</strain>
    </source>
</reference>
<organism evidence="3 4">
    <name type="scientific">Pseudomonas fluorescens</name>
    <dbReference type="NCBI Taxonomy" id="294"/>
    <lineage>
        <taxon>Bacteria</taxon>
        <taxon>Pseudomonadati</taxon>
        <taxon>Pseudomonadota</taxon>
        <taxon>Gammaproteobacteria</taxon>
        <taxon>Pseudomonadales</taxon>
        <taxon>Pseudomonadaceae</taxon>
        <taxon>Pseudomonas</taxon>
    </lineage>
</organism>
<dbReference type="Pfam" id="PF13087">
    <property type="entry name" value="AAA_12"/>
    <property type="match status" value="1"/>
</dbReference>
<dbReference type="SUPFAM" id="SSF52540">
    <property type="entry name" value="P-loop containing nucleoside triphosphate hydrolases"/>
    <property type="match status" value="2"/>
</dbReference>
<dbReference type="SMART" id="SM00382">
    <property type="entry name" value="AAA"/>
    <property type="match status" value="1"/>
</dbReference>
<evidence type="ECO:0000313" key="4">
    <source>
        <dbReference type="Proteomes" id="UP000297322"/>
    </source>
</evidence>
<sequence>MALLYYQNLERHRPDILMSRAFYGLKDFSDFLQQTEKHLNSDHAVKRLAWAAASRPEGDEANALGAWISLEAPEDRPGEPEATFRAFLDEDAREVYEQGAPEGRRVEFRFGRQHSIRILDRDPAGQRLLLERQPTESQLLLRPNTNMLKRQLEAIACLQDTPSAEHRPLLRLLEANDHASWPAFAAPPLAVDAWKLLLDLERPGTDEQRRFVEQALHTTDFMLLEGPPGSGKTTAICELILQMAEQGKRVLLCASTHVAVDNVLEKLMDVRNEHRDQIIPIRIGDKRNVSEKAREWQLESFRTTERKRLQAALSRQRDLSRAQQTLLSALRQDEHVITQLVLSTANLTCGTTTGILQHPDLKNRRSNHPPYDMLILDEASKTTFQEFLVPAVLAKRWIIVGDPLQLSPYVDEQAMAANLDACLPQAWLRNACVDTFMARTRRRTSVIASPDKNARQAYKAQAEALGVNLAQAEDGTSLWDASIVLGASETLSARLDELPLDTTTVRGEAPVILERRAAAARQRNRQLRTAEPLPDWSTELAWRINAHYEQRQGSNDAGSEQTRKSQQIEQLMPVEGTGATLDNVQRNVERVRKVALPSILESLQEGFGRNAWEKAGNALSDGLPCDVMVSRHIRLSHQHRMHPDIAAFSHHHIYKGQALFTPERMTTDRTWSYDRQAASWRHVKARFDAQSNSNTAEVDEVIAELKRFERWASKNRRMDGHPWEIAVLTYYRGQERALRKALRSWSGNGYAQRHFSKGTKDNPYITLDLCTVDRFQGHEADLVLLSLVRNHMTAFLQSPNRLNVALTRARYCRIIVGDRHRLGKYKDSLLSKLADEKNWETSLYDKH</sequence>
<dbReference type="InterPro" id="IPR041677">
    <property type="entry name" value="DNA2/NAM7_AAA_11"/>
</dbReference>
<dbReference type="InterPro" id="IPR027417">
    <property type="entry name" value="P-loop_NTPase"/>
</dbReference>
<dbReference type="PANTHER" id="PTHR10887:SF495">
    <property type="entry name" value="HELICASE SENATAXIN ISOFORM X1-RELATED"/>
    <property type="match status" value="1"/>
</dbReference>
<dbReference type="InterPro" id="IPR045055">
    <property type="entry name" value="DNA2/NAM7-like"/>
</dbReference>
<dbReference type="Gene3D" id="3.40.50.300">
    <property type="entry name" value="P-loop containing nucleotide triphosphate hydrolases"/>
    <property type="match status" value="2"/>
</dbReference>
<dbReference type="AlphaFoldDB" id="A0A4Y9TMH1"/>
<dbReference type="InterPro" id="IPR041679">
    <property type="entry name" value="DNA2/NAM7-like_C"/>
</dbReference>
<dbReference type="RefSeq" id="WP_050492666.1">
    <property type="nucleotide sequence ID" value="NZ_SPVI01000003.1"/>
</dbReference>
<comment type="caution">
    <text evidence="3">The sequence shown here is derived from an EMBL/GenBank/DDBJ whole genome shotgun (WGS) entry which is preliminary data.</text>
</comment>
<dbReference type="InterPro" id="IPR003593">
    <property type="entry name" value="AAA+_ATPase"/>
</dbReference>
<proteinExistence type="predicted"/>
<evidence type="ECO:0000259" key="2">
    <source>
        <dbReference type="SMART" id="SM00382"/>
    </source>
</evidence>
<feature type="region of interest" description="Disordered" evidence="1">
    <location>
        <begin position="549"/>
        <end position="578"/>
    </location>
</feature>
<dbReference type="GO" id="GO:0004386">
    <property type="term" value="F:helicase activity"/>
    <property type="evidence" value="ECO:0007669"/>
    <property type="project" value="InterPro"/>
</dbReference>
<dbReference type="CDD" id="cd18808">
    <property type="entry name" value="SF1_C_Upf1"/>
    <property type="match status" value="1"/>
</dbReference>
<evidence type="ECO:0000256" key="1">
    <source>
        <dbReference type="SAM" id="MobiDB-lite"/>
    </source>
</evidence>
<evidence type="ECO:0000313" key="3">
    <source>
        <dbReference type="EMBL" id="TFW44232.1"/>
    </source>
</evidence>